<organism evidence="3 4">
    <name type="scientific">Meira miltonrushii</name>
    <dbReference type="NCBI Taxonomy" id="1280837"/>
    <lineage>
        <taxon>Eukaryota</taxon>
        <taxon>Fungi</taxon>
        <taxon>Dikarya</taxon>
        <taxon>Basidiomycota</taxon>
        <taxon>Ustilaginomycotina</taxon>
        <taxon>Exobasidiomycetes</taxon>
        <taxon>Exobasidiales</taxon>
        <taxon>Brachybasidiaceae</taxon>
        <taxon>Meira</taxon>
    </lineage>
</organism>
<gene>
    <name evidence="3" type="ORF">FA14DRAFT_156626</name>
</gene>
<keyword evidence="2" id="KW-0812">Transmembrane</keyword>
<protein>
    <submittedName>
        <fullName evidence="3">Uncharacterized protein</fullName>
    </submittedName>
</protein>
<reference evidence="3 4" key="1">
    <citation type="journal article" date="2018" name="Mol. Biol. Evol.">
        <title>Broad Genomic Sampling Reveals a Smut Pathogenic Ancestry of the Fungal Clade Ustilaginomycotina.</title>
        <authorList>
            <person name="Kijpornyongpan T."/>
            <person name="Mondo S.J."/>
            <person name="Barry K."/>
            <person name="Sandor L."/>
            <person name="Lee J."/>
            <person name="Lipzen A."/>
            <person name="Pangilinan J."/>
            <person name="LaButti K."/>
            <person name="Hainaut M."/>
            <person name="Henrissat B."/>
            <person name="Grigoriev I.V."/>
            <person name="Spatafora J.W."/>
            <person name="Aime M.C."/>
        </authorList>
    </citation>
    <scope>NUCLEOTIDE SEQUENCE [LARGE SCALE GENOMIC DNA]</scope>
    <source>
        <strain evidence="3 4">MCA 3882</strain>
    </source>
</reference>
<feature type="region of interest" description="Disordered" evidence="1">
    <location>
        <begin position="48"/>
        <end position="145"/>
    </location>
</feature>
<dbReference type="Proteomes" id="UP000245771">
    <property type="component" value="Unassembled WGS sequence"/>
</dbReference>
<evidence type="ECO:0000256" key="1">
    <source>
        <dbReference type="SAM" id="MobiDB-lite"/>
    </source>
</evidence>
<feature type="compositionally biased region" description="Polar residues" evidence="1">
    <location>
        <begin position="107"/>
        <end position="127"/>
    </location>
</feature>
<dbReference type="GeneID" id="37019623"/>
<dbReference type="InParanoid" id="A0A316V8M6"/>
<accession>A0A316V8M6</accession>
<keyword evidence="2" id="KW-1133">Transmembrane helix</keyword>
<keyword evidence="2" id="KW-0472">Membrane</keyword>
<dbReference type="EMBL" id="KZ819604">
    <property type="protein sequence ID" value="PWN33949.1"/>
    <property type="molecule type" value="Genomic_DNA"/>
</dbReference>
<feature type="transmembrane region" description="Helical" evidence="2">
    <location>
        <begin position="12"/>
        <end position="31"/>
    </location>
</feature>
<evidence type="ECO:0000313" key="4">
    <source>
        <dbReference type="Proteomes" id="UP000245771"/>
    </source>
</evidence>
<dbReference type="RefSeq" id="XP_025354251.1">
    <property type="nucleotide sequence ID" value="XM_025497842.1"/>
</dbReference>
<feature type="compositionally biased region" description="Polar residues" evidence="1">
    <location>
        <begin position="50"/>
        <end position="60"/>
    </location>
</feature>
<evidence type="ECO:0000256" key="2">
    <source>
        <dbReference type="SAM" id="Phobius"/>
    </source>
</evidence>
<name>A0A316V8M6_9BASI</name>
<proteinExistence type="predicted"/>
<dbReference type="AlphaFoldDB" id="A0A316V8M6"/>
<sequence length="145" mass="16369">MVAFFSHSKLPYVLPYIIASMILSAYTAPVMQSTTKLIKRGDFFLPPPNYASNGNYNTPKYRSDTPGHTHRSAAQSNQHHSERSSQKAHSSAQPAKSRWTGLEEMNKTSLKRTGSQENVWWQGSSHGNEGGHKRKKNEYNFRSAK</sequence>
<keyword evidence="4" id="KW-1185">Reference proteome</keyword>
<evidence type="ECO:0000313" key="3">
    <source>
        <dbReference type="EMBL" id="PWN33949.1"/>
    </source>
</evidence>